<dbReference type="EMBL" id="BK016044">
    <property type="protein sequence ID" value="DAF91090.1"/>
    <property type="molecule type" value="Genomic_DNA"/>
</dbReference>
<sequence>MCERIRKGCIVRVSQAFIKEYGRADLNPDDTWNVVNVVPVCGDKKVANLVNTRSRLKVGIFTCNLILIQNGIT</sequence>
<accession>A0A8S5U9L9</accession>
<organism evidence="1">
    <name type="scientific">Siphoviridae sp. ct7aK2</name>
    <dbReference type="NCBI Taxonomy" id="2825351"/>
    <lineage>
        <taxon>Viruses</taxon>
        <taxon>Duplodnaviria</taxon>
        <taxon>Heunggongvirae</taxon>
        <taxon>Uroviricota</taxon>
        <taxon>Caudoviricetes</taxon>
    </lineage>
</organism>
<proteinExistence type="predicted"/>
<reference evidence="1" key="1">
    <citation type="journal article" date="2021" name="Proc. Natl. Acad. Sci. U.S.A.">
        <title>A Catalog of Tens of Thousands of Viruses from Human Metagenomes Reveals Hidden Associations with Chronic Diseases.</title>
        <authorList>
            <person name="Tisza M.J."/>
            <person name="Buck C.B."/>
        </authorList>
    </citation>
    <scope>NUCLEOTIDE SEQUENCE</scope>
    <source>
        <strain evidence="1">Ct7aK2</strain>
    </source>
</reference>
<protein>
    <submittedName>
        <fullName evidence="1">Uncharacterized protein</fullName>
    </submittedName>
</protein>
<name>A0A8S5U9L9_9CAUD</name>
<evidence type="ECO:0000313" key="1">
    <source>
        <dbReference type="EMBL" id="DAF91090.1"/>
    </source>
</evidence>